<keyword evidence="5" id="KW-1185">Reference proteome</keyword>
<feature type="domain" description="HTH tetR-type" evidence="3">
    <location>
        <begin position="1"/>
        <end position="48"/>
    </location>
</feature>
<name>A0A9W6FQJ1_9MICO</name>
<dbReference type="EMBL" id="BSDP01000001">
    <property type="protein sequence ID" value="GLI28590.1"/>
    <property type="molecule type" value="Genomic_DNA"/>
</dbReference>
<dbReference type="InterPro" id="IPR001647">
    <property type="entry name" value="HTH_TetR"/>
</dbReference>
<dbReference type="Gene3D" id="1.10.357.10">
    <property type="entry name" value="Tetracycline Repressor, domain 2"/>
    <property type="match status" value="1"/>
</dbReference>
<gene>
    <name evidence="4" type="ORF">ARHIZOSPH14_28320</name>
</gene>
<dbReference type="Proteomes" id="UP001144396">
    <property type="component" value="Unassembled WGS sequence"/>
</dbReference>
<accession>A0A9W6FQJ1</accession>
<dbReference type="GO" id="GO:0003677">
    <property type="term" value="F:DNA binding"/>
    <property type="evidence" value="ECO:0007669"/>
    <property type="project" value="UniProtKB-UniRule"/>
</dbReference>
<dbReference type="PROSITE" id="PS50977">
    <property type="entry name" value="HTH_TETR_2"/>
    <property type="match status" value="1"/>
</dbReference>
<sequence length="181" mass="19840">MLESGGDEALQMKELSTRADVALSTVYRYFPSKQWLILAVAVHRRRELASDPSRPTFRDGPASERAAGWLLENFRRELAEPLFFDAVRRAGYTAGRETRGVIEQLRDGFLRHLIEDAGPFAAEQIPLLDLIVEVADQVSSRSGAGLITPREARFRLLAVCALLDLGSEAIDGLATAAVTSG</sequence>
<evidence type="ECO:0000259" key="3">
    <source>
        <dbReference type="PROSITE" id="PS50977"/>
    </source>
</evidence>
<proteinExistence type="predicted"/>
<protein>
    <recommendedName>
        <fullName evidence="3">HTH tetR-type domain-containing protein</fullName>
    </recommendedName>
</protein>
<dbReference type="InterPro" id="IPR009057">
    <property type="entry name" value="Homeodomain-like_sf"/>
</dbReference>
<dbReference type="Pfam" id="PF00440">
    <property type="entry name" value="TetR_N"/>
    <property type="match status" value="1"/>
</dbReference>
<evidence type="ECO:0000256" key="2">
    <source>
        <dbReference type="PROSITE-ProRule" id="PRU00335"/>
    </source>
</evidence>
<dbReference type="AlphaFoldDB" id="A0A9W6FQJ1"/>
<reference evidence="4" key="1">
    <citation type="submission" date="2022-12" db="EMBL/GenBank/DDBJ databases">
        <title>Reference genome sequencing for broad-spectrum identification of bacterial and archaeal isolates by mass spectrometry.</title>
        <authorList>
            <person name="Sekiguchi Y."/>
            <person name="Tourlousse D.M."/>
        </authorList>
    </citation>
    <scope>NUCLEOTIDE SEQUENCE</scope>
    <source>
        <strain evidence="4">14</strain>
    </source>
</reference>
<organism evidence="4 5">
    <name type="scientific">Agromyces rhizosphaerae</name>
    <dbReference type="NCBI Taxonomy" id="88374"/>
    <lineage>
        <taxon>Bacteria</taxon>
        <taxon>Bacillati</taxon>
        <taxon>Actinomycetota</taxon>
        <taxon>Actinomycetes</taxon>
        <taxon>Micrococcales</taxon>
        <taxon>Microbacteriaceae</taxon>
        <taxon>Agromyces</taxon>
    </lineage>
</organism>
<dbReference type="SUPFAM" id="SSF46689">
    <property type="entry name" value="Homeodomain-like"/>
    <property type="match status" value="1"/>
</dbReference>
<evidence type="ECO:0000313" key="4">
    <source>
        <dbReference type="EMBL" id="GLI28590.1"/>
    </source>
</evidence>
<feature type="DNA-binding region" description="H-T-H motif" evidence="2">
    <location>
        <begin position="11"/>
        <end position="30"/>
    </location>
</feature>
<keyword evidence="1 2" id="KW-0238">DNA-binding</keyword>
<evidence type="ECO:0000256" key="1">
    <source>
        <dbReference type="ARBA" id="ARBA00023125"/>
    </source>
</evidence>
<comment type="caution">
    <text evidence="4">The sequence shown here is derived from an EMBL/GenBank/DDBJ whole genome shotgun (WGS) entry which is preliminary data.</text>
</comment>
<evidence type="ECO:0000313" key="5">
    <source>
        <dbReference type="Proteomes" id="UP001144396"/>
    </source>
</evidence>